<gene>
    <name evidence="7" type="ORF">QF205_13395</name>
</gene>
<keyword evidence="3" id="KW-0547">Nucleotide-binding</keyword>
<dbReference type="Gene3D" id="3.40.50.300">
    <property type="entry name" value="P-loop containing nucleotide triphosphate hydrolases"/>
    <property type="match status" value="1"/>
</dbReference>
<feature type="compositionally biased region" description="Basic residues" evidence="5">
    <location>
        <begin position="235"/>
        <end position="251"/>
    </location>
</feature>
<dbReference type="Proteomes" id="UP001160550">
    <property type="component" value="Unassembled WGS sequence"/>
</dbReference>
<comment type="similarity">
    <text evidence="1">Belongs to the ABC transporter superfamily.</text>
</comment>
<keyword evidence="2" id="KW-0813">Transport</keyword>
<dbReference type="SUPFAM" id="SSF52540">
    <property type="entry name" value="P-loop containing nucleoside triphosphate hydrolases"/>
    <property type="match status" value="1"/>
</dbReference>
<feature type="region of interest" description="Disordered" evidence="5">
    <location>
        <begin position="359"/>
        <end position="405"/>
    </location>
</feature>
<dbReference type="SMART" id="SM00382">
    <property type="entry name" value="AAA"/>
    <property type="match status" value="1"/>
</dbReference>
<proteinExistence type="inferred from homology"/>
<keyword evidence="4 7" id="KW-0067">ATP-binding</keyword>
<reference evidence="7" key="2">
    <citation type="submission" date="2023-04" db="EMBL/GenBank/DDBJ databases">
        <authorList>
            <person name="Sun J.-Q."/>
        </authorList>
    </citation>
    <scope>NUCLEOTIDE SEQUENCE</scope>
    <source>
        <strain evidence="7">CC-YY355</strain>
    </source>
</reference>
<dbReference type="InterPro" id="IPR003439">
    <property type="entry name" value="ABC_transporter-like_ATP-bd"/>
</dbReference>
<dbReference type="InterPro" id="IPR017871">
    <property type="entry name" value="ABC_transporter-like_CS"/>
</dbReference>
<comment type="caution">
    <text evidence="7">The sequence shown here is derived from an EMBL/GenBank/DDBJ whole genome shotgun (WGS) entry which is preliminary data.</text>
</comment>
<name>A0ABT6MUD7_9GAMM</name>
<dbReference type="InterPro" id="IPR003593">
    <property type="entry name" value="AAA+_ATPase"/>
</dbReference>
<evidence type="ECO:0000256" key="1">
    <source>
        <dbReference type="ARBA" id="ARBA00005417"/>
    </source>
</evidence>
<protein>
    <submittedName>
        <fullName evidence="7">ABC transporter ATP-binding protein</fullName>
    </submittedName>
</protein>
<evidence type="ECO:0000256" key="5">
    <source>
        <dbReference type="SAM" id="MobiDB-lite"/>
    </source>
</evidence>
<dbReference type="PROSITE" id="PS50893">
    <property type="entry name" value="ABC_TRANSPORTER_2"/>
    <property type="match status" value="1"/>
</dbReference>
<dbReference type="PANTHER" id="PTHR46743">
    <property type="entry name" value="TEICHOIC ACIDS EXPORT ATP-BINDING PROTEIN TAGH"/>
    <property type="match status" value="1"/>
</dbReference>
<dbReference type="InterPro" id="IPR050683">
    <property type="entry name" value="Bact_Polysacc_Export_ATP-bd"/>
</dbReference>
<evidence type="ECO:0000259" key="6">
    <source>
        <dbReference type="PROSITE" id="PS50893"/>
    </source>
</evidence>
<feature type="domain" description="ABC transporter" evidence="6">
    <location>
        <begin position="9"/>
        <end position="229"/>
    </location>
</feature>
<evidence type="ECO:0000256" key="4">
    <source>
        <dbReference type="ARBA" id="ARBA00022840"/>
    </source>
</evidence>
<accession>A0ABT6MUD7</accession>
<evidence type="ECO:0000256" key="3">
    <source>
        <dbReference type="ARBA" id="ARBA00022741"/>
    </source>
</evidence>
<evidence type="ECO:0000256" key="2">
    <source>
        <dbReference type="ARBA" id="ARBA00022448"/>
    </source>
</evidence>
<dbReference type="Pfam" id="PF00005">
    <property type="entry name" value="ABC_tran"/>
    <property type="match status" value="1"/>
</dbReference>
<dbReference type="RefSeq" id="WP_280943261.1">
    <property type="nucleotide sequence ID" value="NZ_JARYGX010000023.1"/>
</dbReference>
<feature type="region of interest" description="Disordered" evidence="5">
    <location>
        <begin position="228"/>
        <end position="254"/>
    </location>
</feature>
<dbReference type="InterPro" id="IPR015860">
    <property type="entry name" value="ABC_transpr_TagH-like"/>
</dbReference>
<evidence type="ECO:0000313" key="8">
    <source>
        <dbReference type="Proteomes" id="UP001160550"/>
    </source>
</evidence>
<evidence type="ECO:0000313" key="7">
    <source>
        <dbReference type="EMBL" id="MDH7454055.1"/>
    </source>
</evidence>
<dbReference type="PANTHER" id="PTHR46743:SF2">
    <property type="entry name" value="TEICHOIC ACIDS EXPORT ATP-BINDING PROTEIN TAGH"/>
    <property type="match status" value="1"/>
</dbReference>
<sequence>MASSWLGTLFGAAMSVPKRRFATILDDVSFDVHEGERIALVGRNGAGKSTLLRVLAGAFEPTSGTVESVGTKQALLSIGVGFNPEATIMENIFLRATAMGIPSADIKGLIEPVLEFSGLRGVSNRRLLTLSSGQRVRLGFALSTAVQTDIVLLDEWFGAGDAQFVRKARQRMTDRVDGSKIVVVASHNESLLQKLCNRALLVDQGRLVLDGSVSEVLAEYQRLYPRSEAGERARTKARRKKAERRKRRRARLAAQSLAAQPTGIAVETAATDTPDPRTLAAARYRAARKRSWRAKRAALAARAELVAAADGAAFGEPGSADAPDAGLREARARFKRARKAWHRAKLAARDARKALLDMAGKANDPRGEEGPAMPEIATEAPAPVRRRRKAAVSRDPLAEGSGRPQ</sequence>
<dbReference type="PROSITE" id="PS00211">
    <property type="entry name" value="ABC_TRANSPORTER_1"/>
    <property type="match status" value="1"/>
</dbReference>
<dbReference type="EMBL" id="JARYGX010000023">
    <property type="protein sequence ID" value="MDH7454055.1"/>
    <property type="molecule type" value="Genomic_DNA"/>
</dbReference>
<organism evidence="7 8">
    <name type="scientific">Luteimonas composti</name>
    <dbReference type="NCBI Taxonomy" id="398257"/>
    <lineage>
        <taxon>Bacteria</taxon>
        <taxon>Pseudomonadati</taxon>
        <taxon>Pseudomonadota</taxon>
        <taxon>Gammaproteobacteria</taxon>
        <taxon>Lysobacterales</taxon>
        <taxon>Lysobacteraceae</taxon>
        <taxon>Luteimonas</taxon>
    </lineage>
</organism>
<dbReference type="InterPro" id="IPR027417">
    <property type="entry name" value="P-loop_NTPase"/>
</dbReference>
<dbReference type="CDD" id="cd03220">
    <property type="entry name" value="ABC_KpsT_Wzt"/>
    <property type="match status" value="1"/>
</dbReference>
<reference evidence="7" key="1">
    <citation type="journal article" date="2007" name="Int. J. Syst. Evol. Microbiol.">
        <title>Luteimonas composti sp. nov., a moderately thermophilic bacterium isolated from food waste.</title>
        <authorList>
            <person name="Young C.C."/>
            <person name="Kampfer P."/>
            <person name="Chen W.M."/>
            <person name="Yen W.S."/>
            <person name="Arun A.B."/>
            <person name="Lai W.A."/>
            <person name="Shen F.T."/>
            <person name="Rekha P.D."/>
            <person name="Lin K.Y."/>
            <person name="Chou J.H."/>
        </authorList>
    </citation>
    <scope>NUCLEOTIDE SEQUENCE</scope>
    <source>
        <strain evidence="7">CC-YY355</strain>
    </source>
</reference>
<keyword evidence="8" id="KW-1185">Reference proteome</keyword>
<dbReference type="GO" id="GO:0005524">
    <property type="term" value="F:ATP binding"/>
    <property type="evidence" value="ECO:0007669"/>
    <property type="project" value="UniProtKB-KW"/>
</dbReference>